<keyword evidence="3" id="KW-1003">Cell membrane</keyword>
<feature type="transmembrane region" description="Helical" evidence="7">
    <location>
        <begin position="137"/>
        <end position="161"/>
    </location>
</feature>
<name>A0A5D6WMG5_9FIRM</name>
<evidence type="ECO:0000256" key="2">
    <source>
        <dbReference type="ARBA" id="ARBA00022448"/>
    </source>
</evidence>
<feature type="transmembrane region" description="Helical" evidence="7">
    <location>
        <begin position="231"/>
        <end position="253"/>
    </location>
</feature>
<keyword evidence="4 7" id="KW-0812">Transmembrane</keyword>
<keyword evidence="6 7" id="KW-0472">Membrane</keyword>
<dbReference type="Pfam" id="PF13190">
    <property type="entry name" value="PDGLE"/>
    <property type="match status" value="1"/>
</dbReference>
<comment type="caution">
    <text evidence="9">The sequence shown here is derived from an EMBL/GenBank/DDBJ whole genome shotgun (WGS) entry which is preliminary data.</text>
</comment>
<evidence type="ECO:0000256" key="3">
    <source>
        <dbReference type="ARBA" id="ARBA00022475"/>
    </source>
</evidence>
<feature type="transmembrane region" description="Helical" evidence="7">
    <location>
        <begin position="72"/>
        <end position="97"/>
    </location>
</feature>
<feature type="transmembrane region" description="Helical" evidence="7">
    <location>
        <begin position="299"/>
        <end position="317"/>
    </location>
</feature>
<dbReference type="InterPro" id="IPR025937">
    <property type="entry name" value="PDGLE_dom"/>
</dbReference>
<feature type="transmembrane region" description="Helical" evidence="7">
    <location>
        <begin position="103"/>
        <end position="125"/>
    </location>
</feature>
<keyword evidence="10" id="KW-1185">Reference proteome</keyword>
<feature type="domain" description="PDGLE" evidence="8">
    <location>
        <begin position="231"/>
        <end position="320"/>
    </location>
</feature>
<dbReference type="AlphaFoldDB" id="A0A5D6WMG5"/>
<evidence type="ECO:0000256" key="1">
    <source>
        <dbReference type="ARBA" id="ARBA00004651"/>
    </source>
</evidence>
<protein>
    <submittedName>
        <fullName evidence="9">Cobalt transporter CbiM</fullName>
    </submittedName>
</protein>
<evidence type="ECO:0000256" key="4">
    <source>
        <dbReference type="ARBA" id="ARBA00022692"/>
    </source>
</evidence>
<gene>
    <name evidence="9" type="primary">cbiM</name>
    <name evidence="9" type="ORF">FZ041_10825</name>
</gene>
<dbReference type="NCBIfam" id="NF005598">
    <property type="entry name" value="PRK07331.1"/>
    <property type="match status" value="1"/>
</dbReference>
<dbReference type="GO" id="GO:0000041">
    <property type="term" value="P:transition metal ion transport"/>
    <property type="evidence" value="ECO:0007669"/>
    <property type="project" value="InterPro"/>
</dbReference>
<organism evidence="9 10">
    <name type="scientific">Selenomonas caprae</name>
    <dbReference type="NCBI Taxonomy" id="2606905"/>
    <lineage>
        <taxon>Bacteria</taxon>
        <taxon>Bacillati</taxon>
        <taxon>Bacillota</taxon>
        <taxon>Negativicutes</taxon>
        <taxon>Selenomonadales</taxon>
        <taxon>Selenomonadaceae</taxon>
        <taxon>Selenomonas</taxon>
    </lineage>
</organism>
<evidence type="ECO:0000256" key="7">
    <source>
        <dbReference type="SAM" id="Phobius"/>
    </source>
</evidence>
<feature type="transmembrane region" description="Helical" evidence="7">
    <location>
        <begin position="40"/>
        <end position="60"/>
    </location>
</feature>
<accession>A0A5D6WMG5</accession>
<comment type="subcellular location">
    <subcellularLocation>
        <location evidence="1">Cell membrane</location>
        <topology evidence="1">Multi-pass membrane protein</topology>
    </subcellularLocation>
</comment>
<evidence type="ECO:0000259" key="8">
    <source>
        <dbReference type="Pfam" id="PF13190"/>
    </source>
</evidence>
<dbReference type="EMBL" id="VTOZ01000024">
    <property type="protein sequence ID" value="TYZ27614.1"/>
    <property type="molecule type" value="Genomic_DNA"/>
</dbReference>
<dbReference type="NCBIfam" id="NF008873">
    <property type="entry name" value="PRK11909.1"/>
    <property type="match status" value="1"/>
</dbReference>
<evidence type="ECO:0000256" key="5">
    <source>
        <dbReference type="ARBA" id="ARBA00022989"/>
    </source>
</evidence>
<feature type="transmembrane region" description="Helical" evidence="7">
    <location>
        <begin position="188"/>
        <end position="210"/>
    </location>
</feature>
<dbReference type="RefSeq" id="WP_149189562.1">
    <property type="nucleotide sequence ID" value="NZ_VTOZ01000024.1"/>
</dbReference>
<evidence type="ECO:0000313" key="9">
    <source>
        <dbReference type="EMBL" id="TYZ27614.1"/>
    </source>
</evidence>
<evidence type="ECO:0000313" key="10">
    <source>
        <dbReference type="Proteomes" id="UP000322783"/>
    </source>
</evidence>
<proteinExistence type="predicted"/>
<evidence type="ECO:0000256" key="6">
    <source>
        <dbReference type="ARBA" id="ARBA00023136"/>
    </source>
</evidence>
<dbReference type="Proteomes" id="UP000322783">
    <property type="component" value="Unassembled WGS sequence"/>
</dbReference>
<dbReference type="PANTHER" id="PTHR34229">
    <property type="entry name" value="METAL TRANSPORT PROTEIN HI_1621-RELATED"/>
    <property type="match status" value="1"/>
</dbReference>
<keyword evidence="2" id="KW-0813">Transport</keyword>
<dbReference type="PANTHER" id="PTHR34229:SF1">
    <property type="entry name" value="METAL TRANSPORT PROTEIN HI_1621-RELATED"/>
    <property type="match status" value="1"/>
</dbReference>
<dbReference type="GO" id="GO:0005886">
    <property type="term" value="C:plasma membrane"/>
    <property type="evidence" value="ECO:0007669"/>
    <property type="project" value="UniProtKB-SubCell"/>
</dbReference>
<keyword evidence="5 7" id="KW-1133">Transmembrane helix</keyword>
<feature type="transmembrane region" description="Helical" evidence="7">
    <location>
        <begin position="7"/>
        <end position="28"/>
    </location>
</feature>
<dbReference type="Pfam" id="PF01891">
    <property type="entry name" value="CbiM"/>
    <property type="match status" value="1"/>
</dbReference>
<dbReference type="Gene3D" id="1.10.1760.20">
    <property type="match status" value="1"/>
</dbReference>
<reference evidence="9 10" key="1">
    <citation type="submission" date="2019-08" db="EMBL/GenBank/DDBJ databases">
        <title>Selenomonas sp. mPRGC5 and Selenomonas sp. mPRGC8 isolated from ruminal fluid of dairy goat (Capra hircus).</title>
        <authorList>
            <person name="Poothong S."/>
            <person name="Nuengjamnong C."/>
            <person name="Tanasupawat S."/>
        </authorList>
    </citation>
    <scope>NUCLEOTIDE SEQUENCE [LARGE SCALE GENOMIC DNA]</scope>
    <source>
        <strain evidence="10">mPRGC8</strain>
    </source>
</reference>
<sequence>MHIPENYLSPSTCAVFGAAMAPVWWLAVQKVKQEIPKEKMPLLGIGAAFSFLGMMFNLPLPGGTTGHAVGAVLLAILFGPWSACLAVSVALFVQALFFGDGGLLAFGANCFNMAFVMPFAGWAIYQLLKKAMPQHDLAAAGIGAYAGINLAALCAAIEFGLQPLLFTDAAGHALYCPYPLSVSIPAMMAGHLTLFGLAEVVFTTAILAFLKQASPALLATDGHESQGSKAVYGLLGLLILGTPLGLLATGTAWGEWDPEELAEQDFLGSALGYTPAGMEDGFTFDALFPDYAIAGLPESFGYILSAIIGTALLVLAFKAFASFFHAPTDYDTSIAKH</sequence>
<dbReference type="InterPro" id="IPR002751">
    <property type="entry name" value="CbiM/NikMN"/>
</dbReference>